<accession>A0ABR3UGA4</accession>
<dbReference type="InterPro" id="IPR007243">
    <property type="entry name" value="Atg6/Beclin"/>
</dbReference>
<evidence type="ECO:0000259" key="4">
    <source>
        <dbReference type="Pfam" id="PF04111"/>
    </source>
</evidence>
<evidence type="ECO:0000256" key="3">
    <source>
        <dbReference type="SAM" id="MobiDB-lite"/>
    </source>
</evidence>
<sequence length="415" mass="46330">MANDKKQTGLACQKCRTPIDIDASIDQLNPAAFKLLTDSAVSGQQPAARISPNRQSRPPNPPEHLKTYQDAAKDARNPTFKRNIQGPPPSGHAKGPQNPAMSFIDVHMSESMIDPPASTSRSPARKAPTSSDKPSANDKARRKSVTNCLSNVPGSPSLADGLETTNRLFEILSARSDIDHPICTECTDLLLDGLQKRLAVATRERDAYVDYLRRANTDVPSAEEVRLAEAALLSARKAEATAITQLEALEHEKAELDNQLAALEAESRSLDIEESEFWKARNEFNTLLTDVQNERDALATRYAHDALVLNQLQRRSVYNDTFNITHDNHFATINGLRLGRLPNPYVDWPEINAAWGQTCLLLATLAERLGYKFEGERWWCWWGELGCHDYDYDYDDSNDGGWRNDECEFTSGFET</sequence>
<dbReference type="EMBL" id="JBHGVX010000006">
    <property type="protein sequence ID" value="KAL1794601.1"/>
    <property type="molecule type" value="Genomic_DNA"/>
</dbReference>
<feature type="compositionally biased region" description="Polar residues" evidence="3">
    <location>
        <begin position="117"/>
        <end position="134"/>
    </location>
</feature>
<evidence type="ECO:0000256" key="1">
    <source>
        <dbReference type="ARBA" id="ARBA00005965"/>
    </source>
</evidence>
<comment type="similarity">
    <text evidence="1">Belongs to the beclin family.</text>
</comment>
<dbReference type="InterPro" id="IPR038274">
    <property type="entry name" value="Atg6/Beclin_C_sf"/>
</dbReference>
<keyword evidence="2" id="KW-0175">Coiled coil</keyword>
<gene>
    <name evidence="6" type="ORF">ACET3X_006417</name>
</gene>
<feature type="compositionally biased region" description="Basic and acidic residues" evidence="3">
    <location>
        <begin position="63"/>
        <end position="76"/>
    </location>
</feature>
<feature type="coiled-coil region" evidence="2">
    <location>
        <begin position="239"/>
        <end position="273"/>
    </location>
</feature>
<dbReference type="RefSeq" id="XP_069305185.1">
    <property type="nucleotide sequence ID" value="XM_069453021.1"/>
</dbReference>
<evidence type="ECO:0000256" key="2">
    <source>
        <dbReference type="SAM" id="Coils"/>
    </source>
</evidence>
<feature type="domain" description="Atg6/beclin coiled-coil" evidence="5">
    <location>
        <begin position="181"/>
        <end position="306"/>
    </location>
</feature>
<organism evidence="6 7">
    <name type="scientific">Alternaria dauci</name>
    <dbReference type="NCBI Taxonomy" id="48095"/>
    <lineage>
        <taxon>Eukaryota</taxon>
        <taxon>Fungi</taxon>
        <taxon>Dikarya</taxon>
        <taxon>Ascomycota</taxon>
        <taxon>Pezizomycotina</taxon>
        <taxon>Dothideomycetes</taxon>
        <taxon>Pleosporomycetidae</taxon>
        <taxon>Pleosporales</taxon>
        <taxon>Pleosporineae</taxon>
        <taxon>Pleosporaceae</taxon>
        <taxon>Alternaria</taxon>
        <taxon>Alternaria sect. Porri</taxon>
    </lineage>
</organism>
<evidence type="ECO:0000313" key="6">
    <source>
        <dbReference type="EMBL" id="KAL1794601.1"/>
    </source>
</evidence>
<dbReference type="InterPro" id="IPR041691">
    <property type="entry name" value="Atg6/beclin_CC"/>
</dbReference>
<feature type="domain" description="Atg6 BARA" evidence="4">
    <location>
        <begin position="312"/>
        <end position="375"/>
    </location>
</feature>
<dbReference type="PANTHER" id="PTHR12768:SF4">
    <property type="entry name" value="BECLIN-1"/>
    <property type="match status" value="1"/>
</dbReference>
<dbReference type="InterPro" id="IPR040455">
    <property type="entry name" value="Atg6_BARA"/>
</dbReference>
<dbReference type="Proteomes" id="UP001578633">
    <property type="component" value="Chromosome 6"/>
</dbReference>
<comment type="caution">
    <text evidence="6">The sequence shown here is derived from an EMBL/GenBank/DDBJ whole genome shotgun (WGS) entry which is preliminary data.</text>
</comment>
<proteinExistence type="inferred from homology"/>
<dbReference type="Gene3D" id="6.10.250.3110">
    <property type="match status" value="1"/>
</dbReference>
<dbReference type="PANTHER" id="PTHR12768">
    <property type="entry name" value="BECLIN 1"/>
    <property type="match status" value="1"/>
</dbReference>
<feature type="region of interest" description="Disordered" evidence="3">
    <location>
        <begin position="112"/>
        <end position="152"/>
    </location>
</feature>
<dbReference type="Pfam" id="PF17675">
    <property type="entry name" value="APG6_N"/>
    <property type="match status" value="1"/>
</dbReference>
<keyword evidence="7" id="KW-1185">Reference proteome</keyword>
<feature type="region of interest" description="Disordered" evidence="3">
    <location>
        <begin position="39"/>
        <end position="100"/>
    </location>
</feature>
<evidence type="ECO:0000259" key="5">
    <source>
        <dbReference type="Pfam" id="PF17675"/>
    </source>
</evidence>
<evidence type="ECO:0008006" key="8">
    <source>
        <dbReference type="Google" id="ProtNLM"/>
    </source>
</evidence>
<dbReference type="Gene3D" id="1.10.418.40">
    <property type="entry name" value="Autophagy protein 6/Beclin 1"/>
    <property type="match status" value="1"/>
</dbReference>
<dbReference type="Pfam" id="PF04111">
    <property type="entry name" value="APG6"/>
    <property type="match status" value="1"/>
</dbReference>
<name>A0ABR3UGA4_9PLEO</name>
<reference evidence="6 7" key="1">
    <citation type="submission" date="2024-09" db="EMBL/GenBank/DDBJ databases">
        <title>T2T genomes of carrot and Alternaria dauci and their utility for understanding host-pathogen interaction during carrot leaf blight disease.</title>
        <authorList>
            <person name="Liu W."/>
            <person name="Xu S."/>
            <person name="Ou C."/>
            <person name="Liu X."/>
            <person name="Zhuang F."/>
            <person name="Deng X.W."/>
        </authorList>
    </citation>
    <scope>NUCLEOTIDE SEQUENCE [LARGE SCALE GENOMIC DNA]</scope>
    <source>
        <strain evidence="6 7">A2016</strain>
    </source>
</reference>
<dbReference type="GeneID" id="96086739"/>
<protein>
    <recommendedName>
        <fullName evidence="8">Autophagy-related protein 6</fullName>
    </recommendedName>
</protein>
<evidence type="ECO:0000313" key="7">
    <source>
        <dbReference type="Proteomes" id="UP001578633"/>
    </source>
</evidence>